<reference evidence="2" key="1">
    <citation type="submission" date="2025-08" db="UniProtKB">
        <authorList>
            <consortium name="Ensembl"/>
        </authorList>
    </citation>
    <scope>IDENTIFICATION</scope>
</reference>
<name>A0A672PUV0_SINGR</name>
<feature type="region of interest" description="Disordered" evidence="1">
    <location>
        <begin position="80"/>
        <end position="104"/>
    </location>
</feature>
<proteinExistence type="predicted"/>
<dbReference type="Ensembl" id="ENSSGRT00000069240.1">
    <property type="protein sequence ID" value="ENSSGRP00000064937.1"/>
    <property type="gene ID" value="ENSSGRG00000033448.1"/>
</dbReference>
<protein>
    <submittedName>
        <fullName evidence="2">Uncharacterized protein</fullName>
    </submittedName>
</protein>
<evidence type="ECO:0000256" key="1">
    <source>
        <dbReference type="SAM" id="MobiDB-lite"/>
    </source>
</evidence>
<organism evidence="2 3">
    <name type="scientific">Sinocyclocheilus grahami</name>
    <name type="common">Dianchi golden-line fish</name>
    <name type="synonym">Barbus grahami</name>
    <dbReference type="NCBI Taxonomy" id="75366"/>
    <lineage>
        <taxon>Eukaryota</taxon>
        <taxon>Metazoa</taxon>
        <taxon>Chordata</taxon>
        <taxon>Craniata</taxon>
        <taxon>Vertebrata</taxon>
        <taxon>Euteleostomi</taxon>
        <taxon>Actinopterygii</taxon>
        <taxon>Neopterygii</taxon>
        <taxon>Teleostei</taxon>
        <taxon>Ostariophysi</taxon>
        <taxon>Cypriniformes</taxon>
        <taxon>Cyprinidae</taxon>
        <taxon>Cyprininae</taxon>
        <taxon>Sinocyclocheilus</taxon>
    </lineage>
</organism>
<dbReference type="InParanoid" id="A0A672PUV0"/>
<dbReference type="AlphaFoldDB" id="A0A672PUV0"/>
<sequence length="122" mass="13657">MLELTVKWQIMGACLAEASVTLTAQHFGTSSMTLSVKNISVRKPKVNDMDSHTLSTVSRQHRSTAKKKKDHRELYKANIHERTPNSGKWSPGGSAMVTSGGEREKHRARTLTFLFPVHLSRI</sequence>
<evidence type="ECO:0000313" key="2">
    <source>
        <dbReference type="Ensembl" id="ENSSGRP00000064937.1"/>
    </source>
</evidence>
<reference evidence="2" key="2">
    <citation type="submission" date="2025-09" db="UniProtKB">
        <authorList>
            <consortium name="Ensembl"/>
        </authorList>
    </citation>
    <scope>IDENTIFICATION</scope>
</reference>
<dbReference type="Proteomes" id="UP000472262">
    <property type="component" value="Unassembled WGS sequence"/>
</dbReference>
<keyword evidence="3" id="KW-1185">Reference proteome</keyword>
<accession>A0A672PUV0</accession>
<evidence type="ECO:0000313" key="3">
    <source>
        <dbReference type="Proteomes" id="UP000472262"/>
    </source>
</evidence>